<evidence type="ECO:0000256" key="4">
    <source>
        <dbReference type="PIRSR" id="PIRSR601211-1"/>
    </source>
</evidence>
<feature type="disulfide bond" evidence="6">
    <location>
        <begin position="109"/>
        <end position="125"/>
    </location>
</feature>
<dbReference type="SMART" id="SM00085">
    <property type="entry name" value="PA2c"/>
    <property type="match status" value="1"/>
</dbReference>
<dbReference type="InterPro" id="IPR033113">
    <property type="entry name" value="PLA2_histidine"/>
</dbReference>
<feature type="binding site" evidence="5">
    <location>
        <position position="108"/>
    </location>
    <ligand>
        <name>Ca(2+)</name>
        <dbReference type="ChEBI" id="CHEBI:29108"/>
    </ligand>
</feature>
<keyword evidence="5 8" id="KW-0106">Calcium</keyword>
<reference evidence="10 11" key="1">
    <citation type="submission" date="2024-04" db="EMBL/GenBank/DDBJ databases">
        <authorList>
            <consortium name="Genoscope - CEA"/>
            <person name="William W."/>
        </authorList>
    </citation>
    <scope>NUCLEOTIDE SEQUENCE [LARGE SCALE GENOMIC DNA]</scope>
</reference>
<comment type="subcellular location">
    <subcellularLocation>
        <location evidence="1 8">Secreted</location>
    </subcellularLocation>
</comment>
<evidence type="ECO:0000256" key="3">
    <source>
        <dbReference type="ARBA" id="ARBA00023157"/>
    </source>
</evidence>
<sequence length="194" mass="21399">MYGRSAVFKEAREVKFPEVCTNWDSYKGRYMHACFVLKITMTIQETNSSPYRMLGLLLILLATVNRAVTSPLQATEARSEKRGLIEMAKIIEYYTKRSAFDYNGYGCYCGLGGSGVPVDAVDRCCKGHDDCYSGTSCWVTHLSWSTSRCTGGSCVCLDKVNSCGYQACQCDVTLGRCLASAPYIKSNIPTCKKG</sequence>
<evidence type="ECO:0000256" key="7">
    <source>
        <dbReference type="RuleBase" id="RU003654"/>
    </source>
</evidence>
<dbReference type="PROSITE" id="PS00119">
    <property type="entry name" value="PA2_ASP"/>
    <property type="match status" value="1"/>
</dbReference>
<keyword evidence="3 6" id="KW-1015">Disulfide bond</keyword>
<evidence type="ECO:0000256" key="5">
    <source>
        <dbReference type="PIRSR" id="PIRSR601211-2"/>
    </source>
</evidence>
<feature type="active site" evidence="4">
    <location>
        <position position="171"/>
    </location>
</feature>
<dbReference type="EMBL" id="CAXITT010000047">
    <property type="protein sequence ID" value="CAL1529353.1"/>
    <property type="molecule type" value="Genomic_DNA"/>
</dbReference>
<dbReference type="GO" id="GO:0016042">
    <property type="term" value="P:lipid catabolic process"/>
    <property type="evidence" value="ECO:0007669"/>
    <property type="project" value="InterPro"/>
</dbReference>
<comment type="catalytic activity">
    <reaction evidence="8">
        <text>a 1,2-diacyl-sn-glycero-3-phosphocholine + H2O = a 1-acyl-sn-glycero-3-phosphocholine + a fatty acid + H(+)</text>
        <dbReference type="Rhea" id="RHEA:15801"/>
        <dbReference type="ChEBI" id="CHEBI:15377"/>
        <dbReference type="ChEBI" id="CHEBI:15378"/>
        <dbReference type="ChEBI" id="CHEBI:28868"/>
        <dbReference type="ChEBI" id="CHEBI:57643"/>
        <dbReference type="ChEBI" id="CHEBI:58168"/>
        <dbReference type="EC" id="3.1.1.4"/>
    </reaction>
</comment>
<comment type="cofactor">
    <cofactor evidence="5">
        <name>Ca(2+)</name>
        <dbReference type="ChEBI" id="CHEBI:29108"/>
    </cofactor>
    <text evidence="5">Binds 1 Ca(2+) ion per subunit.</text>
</comment>
<comment type="caution">
    <text evidence="10">The sequence shown here is derived from an EMBL/GenBank/DDBJ whole genome shotgun (WGS) entry which is preliminary data.</text>
</comment>
<feature type="disulfide bond" evidence="6">
    <location>
        <begin position="124"/>
        <end position="177"/>
    </location>
</feature>
<evidence type="ECO:0000256" key="1">
    <source>
        <dbReference type="ARBA" id="ARBA00004613"/>
    </source>
</evidence>
<dbReference type="Proteomes" id="UP001497497">
    <property type="component" value="Unassembled WGS sequence"/>
</dbReference>
<dbReference type="InterPro" id="IPR016090">
    <property type="entry name" value="PLA2-like_dom"/>
</dbReference>
<feature type="binding site" evidence="5">
    <location>
        <position position="129"/>
    </location>
    <ligand>
        <name>Ca(2+)</name>
        <dbReference type="ChEBI" id="CHEBI:29108"/>
    </ligand>
</feature>
<dbReference type="GO" id="GO:0006644">
    <property type="term" value="P:phospholipid metabolic process"/>
    <property type="evidence" value="ECO:0007669"/>
    <property type="project" value="InterPro"/>
</dbReference>
<dbReference type="Gene3D" id="1.20.90.10">
    <property type="entry name" value="Phospholipase A2 domain"/>
    <property type="match status" value="1"/>
</dbReference>
<evidence type="ECO:0000313" key="11">
    <source>
        <dbReference type="Proteomes" id="UP001497497"/>
    </source>
</evidence>
<feature type="domain" description="Phospholipase A2-like central" evidence="9">
    <location>
        <begin position="83"/>
        <end position="192"/>
    </location>
</feature>
<feature type="disulfide bond" evidence="6">
    <location>
        <begin position="156"/>
        <end position="168"/>
    </location>
</feature>
<keyword evidence="8" id="KW-0443">Lipid metabolism</keyword>
<dbReference type="PANTHER" id="PTHR11716:SF100">
    <property type="entry name" value="PHOSPHOLIPASE A2"/>
    <property type="match status" value="1"/>
</dbReference>
<dbReference type="SUPFAM" id="SSF48619">
    <property type="entry name" value="Phospholipase A2, PLA2"/>
    <property type="match status" value="1"/>
</dbReference>
<gene>
    <name evidence="10" type="ORF">GSLYS_00003508001</name>
</gene>
<name>A0AAV2H6Y2_LYMST</name>
<evidence type="ECO:0000313" key="10">
    <source>
        <dbReference type="EMBL" id="CAL1529353.1"/>
    </source>
</evidence>
<feature type="active site" evidence="4">
    <location>
        <position position="128"/>
    </location>
</feature>
<organism evidence="10 11">
    <name type="scientific">Lymnaea stagnalis</name>
    <name type="common">Great pond snail</name>
    <name type="synonym">Helix stagnalis</name>
    <dbReference type="NCBI Taxonomy" id="6523"/>
    <lineage>
        <taxon>Eukaryota</taxon>
        <taxon>Metazoa</taxon>
        <taxon>Spiralia</taxon>
        <taxon>Lophotrochozoa</taxon>
        <taxon>Mollusca</taxon>
        <taxon>Gastropoda</taxon>
        <taxon>Heterobranchia</taxon>
        <taxon>Euthyneura</taxon>
        <taxon>Panpulmonata</taxon>
        <taxon>Hygrophila</taxon>
        <taxon>Lymnaeoidea</taxon>
        <taxon>Lymnaeidae</taxon>
        <taxon>Lymnaea</taxon>
    </lineage>
</organism>
<keyword evidence="8" id="KW-0378">Hydrolase</keyword>
<dbReference type="PROSITE" id="PS00118">
    <property type="entry name" value="PA2_HIS"/>
    <property type="match status" value="1"/>
</dbReference>
<feature type="disulfide bond" evidence="6">
    <location>
        <begin position="137"/>
        <end position="163"/>
    </location>
</feature>
<accession>A0AAV2H6Y2</accession>
<dbReference type="PRINTS" id="PR00389">
    <property type="entry name" value="PHPHLIPASEA2"/>
</dbReference>
<dbReference type="AlphaFoldDB" id="A0AAV2H6Y2"/>
<dbReference type="GO" id="GO:0050482">
    <property type="term" value="P:arachidonate secretion"/>
    <property type="evidence" value="ECO:0007669"/>
    <property type="project" value="InterPro"/>
</dbReference>
<feature type="binding site" evidence="5">
    <location>
        <position position="112"/>
    </location>
    <ligand>
        <name>Ca(2+)</name>
        <dbReference type="ChEBI" id="CHEBI:29108"/>
    </ligand>
</feature>
<dbReference type="PANTHER" id="PTHR11716">
    <property type="entry name" value="PHOSPHOLIPASE A2 FAMILY MEMBER"/>
    <property type="match status" value="1"/>
</dbReference>
<dbReference type="EC" id="3.1.1.4" evidence="8"/>
<evidence type="ECO:0000256" key="8">
    <source>
        <dbReference type="RuleBase" id="RU361236"/>
    </source>
</evidence>
<keyword evidence="2 8" id="KW-0964">Secreted</keyword>
<feature type="disulfide bond" evidence="6">
    <location>
        <begin position="131"/>
        <end position="170"/>
    </location>
</feature>
<dbReference type="GO" id="GO:0005576">
    <property type="term" value="C:extracellular region"/>
    <property type="evidence" value="ECO:0007669"/>
    <property type="project" value="UniProtKB-SubCell"/>
</dbReference>
<evidence type="ECO:0000256" key="2">
    <source>
        <dbReference type="ARBA" id="ARBA00022525"/>
    </source>
</evidence>
<dbReference type="Pfam" id="PF00068">
    <property type="entry name" value="Phospholip_A2_1"/>
    <property type="match status" value="1"/>
</dbReference>
<evidence type="ECO:0000259" key="9">
    <source>
        <dbReference type="SMART" id="SM00085"/>
    </source>
</evidence>
<comment type="similarity">
    <text evidence="7">Belongs to the phospholipase A2 family.</text>
</comment>
<dbReference type="InterPro" id="IPR033112">
    <property type="entry name" value="PLA2_Asp_AS"/>
</dbReference>
<keyword evidence="5" id="KW-0479">Metal-binding</keyword>
<feature type="binding site" evidence="5">
    <location>
        <position position="110"/>
    </location>
    <ligand>
        <name>Ca(2+)</name>
        <dbReference type="ChEBI" id="CHEBI:29108"/>
    </ligand>
</feature>
<protein>
    <recommendedName>
        <fullName evidence="8">Phospholipase A2</fullName>
        <ecNumber evidence="8">3.1.1.4</ecNumber>
    </recommendedName>
</protein>
<proteinExistence type="inferred from homology"/>
<dbReference type="InterPro" id="IPR036444">
    <property type="entry name" value="PLipase_A2_dom_sf"/>
</dbReference>
<keyword evidence="11" id="KW-1185">Reference proteome</keyword>
<evidence type="ECO:0000256" key="6">
    <source>
        <dbReference type="PIRSR" id="PIRSR601211-3"/>
    </source>
</evidence>
<dbReference type="GO" id="GO:0005543">
    <property type="term" value="F:phospholipid binding"/>
    <property type="evidence" value="ECO:0007669"/>
    <property type="project" value="TreeGrafter"/>
</dbReference>
<dbReference type="InterPro" id="IPR001211">
    <property type="entry name" value="PLA2"/>
</dbReference>
<dbReference type="GO" id="GO:0047498">
    <property type="term" value="F:calcium-dependent phospholipase A2 activity"/>
    <property type="evidence" value="ECO:0007669"/>
    <property type="project" value="TreeGrafter"/>
</dbReference>
<dbReference type="GO" id="GO:0005509">
    <property type="term" value="F:calcium ion binding"/>
    <property type="evidence" value="ECO:0007669"/>
    <property type="project" value="InterPro"/>
</dbReference>